<dbReference type="Proteomes" id="UP000029431">
    <property type="component" value="Chromosome"/>
</dbReference>
<proteinExistence type="inferred from homology"/>
<evidence type="ECO:0000259" key="5">
    <source>
        <dbReference type="Pfam" id="PF17954"/>
    </source>
</evidence>
<dbReference type="GO" id="GO:0046872">
    <property type="term" value="F:metal ion binding"/>
    <property type="evidence" value="ECO:0007669"/>
    <property type="project" value="UniProtKB-KW"/>
</dbReference>
<feature type="binding site" evidence="2">
    <location>
        <position position="62"/>
    </location>
    <ligand>
        <name>Fe cation</name>
        <dbReference type="ChEBI" id="CHEBI:24875"/>
    </ligand>
</feature>
<dbReference type="PIRSF" id="PIRSF006232">
    <property type="entry name" value="Pirin"/>
    <property type="match status" value="1"/>
</dbReference>
<gene>
    <name evidence="6" type="ORF">ERIC2_c07340</name>
</gene>
<comment type="cofactor">
    <cofactor evidence="2">
        <name>Fe cation</name>
        <dbReference type="ChEBI" id="CHEBI:24875"/>
    </cofactor>
    <text evidence="2">Binds 1 Fe cation per subunit.</text>
</comment>
<dbReference type="InterPro" id="IPR014710">
    <property type="entry name" value="RmlC-like_jellyroll"/>
</dbReference>
<dbReference type="InterPro" id="IPR041602">
    <property type="entry name" value="Quercetinase_C"/>
</dbReference>
<dbReference type="KEGG" id="plv:ERIC2_c07340"/>
<dbReference type="SUPFAM" id="SSF51182">
    <property type="entry name" value="RmlC-like cupins"/>
    <property type="match status" value="1"/>
</dbReference>
<evidence type="ECO:0000256" key="1">
    <source>
        <dbReference type="ARBA" id="ARBA00008416"/>
    </source>
</evidence>
<dbReference type="HOGENOM" id="CLU_064194_2_2_9"/>
<feature type="domain" description="Quercetin 2,3-dioxygenase C-terminal cupin" evidence="5">
    <location>
        <begin position="149"/>
        <end position="234"/>
    </location>
</feature>
<evidence type="ECO:0000259" key="4">
    <source>
        <dbReference type="Pfam" id="PF02678"/>
    </source>
</evidence>
<evidence type="ECO:0000256" key="2">
    <source>
        <dbReference type="PIRSR" id="PIRSR006232-1"/>
    </source>
</evidence>
<reference evidence="6 7" key="1">
    <citation type="journal article" date="2014" name="PLoS ONE">
        <title>How to Kill the Honey Bee Larva: Genomic Potential and Virulence Mechanisms of Paenibacillus larvae.</title>
        <authorList>
            <person name="Djukic M."/>
            <person name="Brzuszkiewicz E."/>
            <person name="Funfhaus A."/>
            <person name="Voss J."/>
            <person name="Gollnow K."/>
            <person name="Poppinga L."/>
            <person name="Liesegang H."/>
            <person name="Garcia-Gonzalez E."/>
            <person name="Genersch E."/>
            <person name="Daniel R."/>
        </authorList>
    </citation>
    <scope>NUCLEOTIDE SEQUENCE [LARGE SCALE GENOMIC DNA]</scope>
    <source>
        <strain evidence="6 7">DSM 25430</strain>
    </source>
</reference>
<feature type="domain" description="Pirin N-terminal" evidence="4">
    <location>
        <begin position="17"/>
        <end position="120"/>
    </location>
</feature>
<dbReference type="Pfam" id="PF17954">
    <property type="entry name" value="Pirin_C_2"/>
    <property type="match status" value="1"/>
</dbReference>
<dbReference type="InterPro" id="IPR011051">
    <property type="entry name" value="RmlC_Cupin_sf"/>
</dbReference>
<organism evidence="6 7">
    <name type="scientific">Paenibacillus larvae subsp. larvae DSM 25430</name>
    <dbReference type="NCBI Taxonomy" id="697284"/>
    <lineage>
        <taxon>Bacteria</taxon>
        <taxon>Bacillati</taxon>
        <taxon>Bacillota</taxon>
        <taxon>Bacilli</taxon>
        <taxon>Bacillales</taxon>
        <taxon>Paenibacillaceae</taxon>
        <taxon>Paenibacillus</taxon>
    </lineage>
</organism>
<keyword evidence="2" id="KW-0408">Iron</keyword>
<accession>V9W610</accession>
<comment type="similarity">
    <text evidence="1 3">Belongs to the pirin family.</text>
</comment>
<protein>
    <submittedName>
        <fullName evidence="6">Pirin domain protein</fullName>
    </submittedName>
</protein>
<dbReference type="eggNOG" id="COG1741">
    <property type="taxonomic scope" value="Bacteria"/>
</dbReference>
<evidence type="ECO:0000256" key="3">
    <source>
        <dbReference type="RuleBase" id="RU003457"/>
    </source>
</evidence>
<dbReference type="PANTHER" id="PTHR43212">
    <property type="entry name" value="QUERCETIN 2,3-DIOXYGENASE"/>
    <property type="match status" value="1"/>
</dbReference>
<dbReference type="AlphaFoldDB" id="V9W610"/>
<dbReference type="InterPro" id="IPR003829">
    <property type="entry name" value="Pirin_N_dom"/>
</dbReference>
<sequence>MMVMIQVYPASSRFHADHGWLKTDFSFSFAEYYDPDNLFFGPMRVLNDDYIAGHKGFGMHPHREMEIVTIVLKGQLEHQDSLGNKAVTSFGEVQRMSAGSGIMHSEINPAAEEVNLLQMWFLPEEENLTPSYETSKFDPHKMVNTLLPVVSKHKFEHSARIHQDMIIYLSELKPDQAVDFVQEKGRRIFFFVLEGSVKLNGNTVLARRDSARITEEHELSIVSSEGAKFMLTDLP</sequence>
<dbReference type="CDD" id="cd02910">
    <property type="entry name" value="cupin_Yhhw_N"/>
    <property type="match status" value="1"/>
</dbReference>
<dbReference type="EMBL" id="CP003355">
    <property type="protein sequence ID" value="AHD04572.1"/>
    <property type="molecule type" value="Genomic_DNA"/>
</dbReference>
<dbReference type="PANTHER" id="PTHR43212:SF3">
    <property type="entry name" value="QUERCETIN 2,3-DIOXYGENASE"/>
    <property type="match status" value="1"/>
</dbReference>
<dbReference type="Gene3D" id="2.60.120.10">
    <property type="entry name" value="Jelly Rolls"/>
    <property type="match status" value="2"/>
</dbReference>
<feature type="binding site" evidence="2">
    <location>
        <position position="106"/>
    </location>
    <ligand>
        <name>Fe cation</name>
        <dbReference type="ChEBI" id="CHEBI:24875"/>
    </ligand>
</feature>
<dbReference type="PATRIC" id="fig|697284.3.peg.696"/>
<evidence type="ECO:0000313" key="6">
    <source>
        <dbReference type="EMBL" id="AHD04572.1"/>
    </source>
</evidence>
<keyword evidence="2" id="KW-0479">Metal-binding</keyword>
<feature type="binding site" evidence="2">
    <location>
        <position position="104"/>
    </location>
    <ligand>
        <name>Fe cation</name>
        <dbReference type="ChEBI" id="CHEBI:24875"/>
    </ligand>
</feature>
<dbReference type="InterPro" id="IPR012093">
    <property type="entry name" value="Pirin"/>
</dbReference>
<keyword evidence="7" id="KW-1185">Reference proteome</keyword>
<evidence type="ECO:0000313" key="7">
    <source>
        <dbReference type="Proteomes" id="UP000029431"/>
    </source>
</evidence>
<dbReference type="Pfam" id="PF02678">
    <property type="entry name" value="Pirin"/>
    <property type="match status" value="1"/>
</dbReference>
<feature type="binding site" evidence="2">
    <location>
        <position position="60"/>
    </location>
    <ligand>
        <name>Fe cation</name>
        <dbReference type="ChEBI" id="CHEBI:24875"/>
    </ligand>
</feature>
<name>V9W610_9BACL</name>